<evidence type="ECO:0000259" key="4">
    <source>
        <dbReference type="PROSITE" id="PS50949"/>
    </source>
</evidence>
<comment type="caution">
    <text evidence="5">The sequence shown here is derived from an EMBL/GenBank/DDBJ whole genome shotgun (WGS) entry which is preliminary data.</text>
</comment>
<dbReference type="InterPro" id="IPR008920">
    <property type="entry name" value="TF_FadR/GntR_C"/>
</dbReference>
<reference evidence="5 6" key="1">
    <citation type="journal article" date="2018" name="Nat. Biotechnol.">
        <title>A standardized bacterial taxonomy based on genome phylogeny substantially revises the tree of life.</title>
        <authorList>
            <person name="Parks D.H."/>
            <person name="Chuvochina M."/>
            <person name="Waite D.W."/>
            <person name="Rinke C."/>
            <person name="Skarshewski A."/>
            <person name="Chaumeil P.A."/>
            <person name="Hugenholtz P."/>
        </authorList>
    </citation>
    <scope>NUCLEOTIDE SEQUENCE [LARGE SCALE GENOMIC DNA]</scope>
    <source>
        <strain evidence="5">UBA8739</strain>
    </source>
</reference>
<dbReference type="AlphaFoldDB" id="A0A3B9IS64"/>
<name>A0A3B9IS64_9PROT</name>
<keyword evidence="1" id="KW-0805">Transcription regulation</keyword>
<dbReference type="PANTHER" id="PTHR43537:SF5">
    <property type="entry name" value="UXU OPERON TRANSCRIPTIONAL REGULATOR"/>
    <property type="match status" value="1"/>
</dbReference>
<protein>
    <submittedName>
        <fullName evidence="5">GntR family transcriptional regulator</fullName>
    </submittedName>
</protein>
<dbReference type="GO" id="GO:0003700">
    <property type="term" value="F:DNA-binding transcription factor activity"/>
    <property type="evidence" value="ECO:0007669"/>
    <property type="project" value="InterPro"/>
</dbReference>
<dbReference type="Pfam" id="PF00392">
    <property type="entry name" value="GntR"/>
    <property type="match status" value="1"/>
</dbReference>
<dbReference type="InterPro" id="IPR036390">
    <property type="entry name" value="WH_DNA-bd_sf"/>
</dbReference>
<dbReference type="SUPFAM" id="SSF46785">
    <property type="entry name" value="Winged helix' DNA-binding domain"/>
    <property type="match status" value="1"/>
</dbReference>
<dbReference type="SUPFAM" id="SSF48008">
    <property type="entry name" value="GntR ligand-binding domain-like"/>
    <property type="match status" value="1"/>
</dbReference>
<evidence type="ECO:0000256" key="1">
    <source>
        <dbReference type="ARBA" id="ARBA00023015"/>
    </source>
</evidence>
<dbReference type="CDD" id="cd07377">
    <property type="entry name" value="WHTH_GntR"/>
    <property type="match status" value="1"/>
</dbReference>
<accession>A0A3B9IS64</accession>
<evidence type="ECO:0000313" key="5">
    <source>
        <dbReference type="EMBL" id="HAE50059.1"/>
    </source>
</evidence>
<dbReference type="Gene3D" id="1.20.120.530">
    <property type="entry name" value="GntR ligand-binding domain-like"/>
    <property type="match status" value="1"/>
</dbReference>
<dbReference type="GO" id="GO:0003677">
    <property type="term" value="F:DNA binding"/>
    <property type="evidence" value="ECO:0007669"/>
    <property type="project" value="UniProtKB-KW"/>
</dbReference>
<evidence type="ECO:0000256" key="2">
    <source>
        <dbReference type="ARBA" id="ARBA00023125"/>
    </source>
</evidence>
<gene>
    <name evidence="5" type="ORF">DCK97_21825</name>
</gene>
<evidence type="ECO:0000313" key="6">
    <source>
        <dbReference type="Proteomes" id="UP000257706"/>
    </source>
</evidence>
<dbReference type="SMART" id="SM00895">
    <property type="entry name" value="FCD"/>
    <property type="match status" value="1"/>
</dbReference>
<dbReference type="InterPro" id="IPR011711">
    <property type="entry name" value="GntR_C"/>
</dbReference>
<dbReference type="PRINTS" id="PR00035">
    <property type="entry name" value="HTHGNTR"/>
</dbReference>
<dbReference type="Gene3D" id="1.10.10.10">
    <property type="entry name" value="Winged helix-like DNA-binding domain superfamily/Winged helix DNA-binding domain"/>
    <property type="match status" value="1"/>
</dbReference>
<dbReference type="InterPro" id="IPR000524">
    <property type="entry name" value="Tscrpt_reg_HTH_GntR"/>
</dbReference>
<keyword evidence="3" id="KW-0804">Transcription</keyword>
<dbReference type="Proteomes" id="UP000257706">
    <property type="component" value="Unassembled WGS sequence"/>
</dbReference>
<evidence type="ECO:0000256" key="3">
    <source>
        <dbReference type="ARBA" id="ARBA00023163"/>
    </source>
</evidence>
<dbReference type="SMART" id="SM00345">
    <property type="entry name" value="HTH_GNTR"/>
    <property type="match status" value="1"/>
</dbReference>
<proteinExistence type="predicted"/>
<dbReference type="Pfam" id="PF07729">
    <property type="entry name" value="FCD"/>
    <property type="match status" value="1"/>
</dbReference>
<sequence length="239" mass="26122">MTPPTDIETAPPETPPPETALARAYATIRTGILDGRFRPGDRLREEHLAEISGVSRTPVREALRRLATEGLVELTPGLGAFVSSWSVADLEAIFAVRALVEAAVAEQAARHLTAADIDALEARAERMEDLAARRPAGFLDRITGLNHDFHTRIAAACGNDRLAGLLTQTVDLILVHRTFRRYHDRQLVRSMAHHRELVDAFRAQDADWAGAVMRAHVHAARHALVADLSLSPPAEPKAP</sequence>
<organism evidence="5 6">
    <name type="scientific">Tistrella mobilis</name>
    <dbReference type="NCBI Taxonomy" id="171437"/>
    <lineage>
        <taxon>Bacteria</taxon>
        <taxon>Pseudomonadati</taxon>
        <taxon>Pseudomonadota</taxon>
        <taxon>Alphaproteobacteria</taxon>
        <taxon>Geminicoccales</taxon>
        <taxon>Geminicoccaceae</taxon>
        <taxon>Tistrella</taxon>
    </lineage>
</organism>
<dbReference type="InterPro" id="IPR036388">
    <property type="entry name" value="WH-like_DNA-bd_sf"/>
</dbReference>
<dbReference type="PANTHER" id="PTHR43537">
    <property type="entry name" value="TRANSCRIPTIONAL REGULATOR, GNTR FAMILY"/>
    <property type="match status" value="1"/>
</dbReference>
<dbReference type="PROSITE" id="PS50949">
    <property type="entry name" value="HTH_GNTR"/>
    <property type="match status" value="1"/>
</dbReference>
<keyword evidence="2" id="KW-0238">DNA-binding</keyword>
<feature type="domain" description="HTH gntR-type" evidence="4">
    <location>
        <begin position="18"/>
        <end position="85"/>
    </location>
</feature>
<dbReference type="EMBL" id="DMAI01000355">
    <property type="protein sequence ID" value="HAE50059.1"/>
    <property type="molecule type" value="Genomic_DNA"/>
</dbReference>